<dbReference type="GO" id="GO:0046983">
    <property type="term" value="F:protein dimerization activity"/>
    <property type="evidence" value="ECO:0007669"/>
    <property type="project" value="InterPro"/>
</dbReference>
<dbReference type="PROSITE" id="PS50066">
    <property type="entry name" value="MADS_BOX_2"/>
    <property type="match status" value="1"/>
</dbReference>
<gene>
    <name evidence="7" type="ORF">F0562_022936</name>
</gene>
<protein>
    <recommendedName>
        <fullName evidence="6">MADS-box domain-containing protein</fullName>
    </recommendedName>
</protein>
<dbReference type="Gene3D" id="3.40.1810.10">
    <property type="entry name" value="Transcription factor, MADS-box"/>
    <property type="match status" value="1"/>
</dbReference>
<comment type="subcellular location">
    <subcellularLocation>
        <location evidence="1">Nucleus</location>
    </subcellularLocation>
</comment>
<dbReference type="SMART" id="SM00432">
    <property type="entry name" value="MADS"/>
    <property type="match status" value="1"/>
</dbReference>
<evidence type="ECO:0000313" key="7">
    <source>
        <dbReference type="EMBL" id="KAA8541784.1"/>
    </source>
</evidence>
<dbReference type="EMBL" id="CM018035">
    <property type="protein sequence ID" value="KAA8541784.1"/>
    <property type="molecule type" value="Genomic_DNA"/>
</dbReference>
<evidence type="ECO:0000256" key="1">
    <source>
        <dbReference type="ARBA" id="ARBA00004123"/>
    </source>
</evidence>
<dbReference type="GO" id="GO:0005634">
    <property type="term" value="C:nucleus"/>
    <property type="evidence" value="ECO:0007669"/>
    <property type="project" value="UniProtKB-SubCell"/>
</dbReference>
<accession>A0A5J5BGI1</accession>
<keyword evidence="4" id="KW-0804">Transcription</keyword>
<evidence type="ECO:0000256" key="3">
    <source>
        <dbReference type="ARBA" id="ARBA00023125"/>
    </source>
</evidence>
<dbReference type="OrthoDB" id="601557at2759"/>
<dbReference type="InterPro" id="IPR002100">
    <property type="entry name" value="TF_MADSbox"/>
</dbReference>
<reference evidence="7 8" key="1">
    <citation type="submission" date="2019-09" db="EMBL/GenBank/DDBJ databases">
        <title>A chromosome-level genome assembly of the Chinese tupelo Nyssa sinensis.</title>
        <authorList>
            <person name="Yang X."/>
            <person name="Kang M."/>
            <person name="Yang Y."/>
            <person name="Xiong H."/>
            <person name="Wang M."/>
            <person name="Zhang Z."/>
            <person name="Wang Z."/>
            <person name="Wu H."/>
            <person name="Ma T."/>
            <person name="Liu J."/>
            <person name="Xi Z."/>
        </authorList>
    </citation>
    <scope>NUCLEOTIDE SEQUENCE [LARGE SCALE GENOMIC DNA]</scope>
    <source>
        <strain evidence="7">J267</strain>
        <tissue evidence="7">Leaf</tissue>
    </source>
</reference>
<sequence length="392" mass="44322">MVRSRRKMSMENNEAEKPRPIKRIDNFERNCKVAFKKRKESVKKKTMELSILCDIKACTICVGPNGGVDTWPENPSDVIAVIEMYKEKGDQGQIRQKVQLSDVLDDKVQKAEKQIDALKKECFKKVIPDWDECLIDGLSMESVVQLMACFDSKMEAVNNRIEFLKSTAEQKTGEERKEIAVFHEDFGSTDCWFESFDINGMDDLAMANELYQPIQTNGWNNFDAAKFCHALTPLQAFDPAAEFCYVPLIPNDPFQVPLQAFDPAGEFFYGPLISNDPFQVPLQAFDPSGEFCYDPLKAFDAQSTVTTTPQEFAIWPMESYGDGGSSSGVGAKKLVGTKFSFMNNNNRPPYLPPMFPQSSPLDEVFLALSMFPEPLQSVNPQLDDGKFYFPRD</sequence>
<dbReference type="PANTHER" id="PTHR48019">
    <property type="entry name" value="SERUM RESPONSE FACTOR HOMOLOG"/>
    <property type="match status" value="1"/>
</dbReference>
<dbReference type="GO" id="GO:0003677">
    <property type="term" value="F:DNA binding"/>
    <property type="evidence" value="ECO:0007669"/>
    <property type="project" value="UniProtKB-KW"/>
</dbReference>
<keyword evidence="5" id="KW-0539">Nucleus</keyword>
<dbReference type="Proteomes" id="UP000325577">
    <property type="component" value="Linkage Group LG12"/>
</dbReference>
<evidence type="ECO:0000259" key="6">
    <source>
        <dbReference type="PROSITE" id="PS50066"/>
    </source>
</evidence>
<evidence type="ECO:0000256" key="2">
    <source>
        <dbReference type="ARBA" id="ARBA00023015"/>
    </source>
</evidence>
<dbReference type="SUPFAM" id="SSF55455">
    <property type="entry name" value="SRF-like"/>
    <property type="match status" value="1"/>
</dbReference>
<evidence type="ECO:0000313" key="8">
    <source>
        <dbReference type="Proteomes" id="UP000325577"/>
    </source>
</evidence>
<dbReference type="AlphaFoldDB" id="A0A5J5BGI1"/>
<dbReference type="Pfam" id="PF00319">
    <property type="entry name" value="SRF-TF"/>
    <property type="match status" value="1"/>
</dbReference>
<feature type="domain" description="MADS-box" evidence="6">
    <location>
        <begin position="20"/>
        <end position="75"/>
    </location>
</feature>
<dbReference type="InterPro" id="IPR036879">
    <property type="entry name" value="TF_MADSbox_sf"/>
</dbReference>
<evidence type="ECO:0000256" key="4">
    <source>
        <dbReference type="ARBA" id="ARBA00023163"/>
    </source>
</evidence>
<keyword evidence="2" id="KW-0805">Transcription regulation</keyword>
<keyword evidence="3" id="KW-0238">DNA-binding</keyword>
<dbReference type="InterPro" id="IPR050142">
    <property type="entry name" value="MADS-box/MEF2_TF"/>
</dbReference>
<organism evidence="7 8">
    <name type="scientific">Nyssa sinensis</name>
    <dbReference type="NCBI Taxonomy" id="561372"/>
    <lineage>
        <taxon>Eukaryota</taxon>
        <taxon>Viridiplantae</taxon>
        <taxon>Streptophyta</taxon>
        <taxon>Embryophyta</taxon>
        <taxon>Tracheophyta</taxon>
        <taxon>Spermatophyta</taxon>
        <taxon>Magnoliopsida</taxon>
        <taxon>eudicotyledons</taxon>
        <taxon>Gunneridae</taxon>
        <taxon>Pentapetalae</taxon>
        <taxon>asterids</taxon>
        <taxon>Cornales</taxon>
        <taxon>Nyssaceae</taxon>
        <taxon>Nyssa</taxon>
    </lineage>
</organism>
<name>A0A5J5BGI1_9ASTE</name>
<keyword evidence="8" id="KW-1185">Reference proteome</keyword>
<evidence type="ECO:0000256" key="5">
    <source>
        <dbReference type="ARBA" id="ARBA00023242"/>
    </source>
</evidence>
<proteinExistence type="predicted"/>